<proteinExistence type="inferred from homology"/>
<keyword evidence="3" id="KW-1185">Reference proteome</keyword>
<gene>
    <name evidence="2" type="ORF">Afil01_20830</name>
</gene>
<dbReference type="Pfam" id="PF11307">
    <property type="entry name" value="DUF3109"/>
    <property type="match status" value="1"/>
</dbReference>
<dbReference type="Proteomes" id="UP001165079">
    <property type="component" value="Unassembled WGS sequence"/>
</dbReference>
<name>A0A9W6SMG0_9ACTN</name>
<dbReference type="EMBL" id="BSTX01000001">
    <property type="protein sequence ID" value="GLZ77276.1"/>
    <property type="molecule type" value="Genomic_DNA"/>
</dbReference>
<accession>A0A9W6SMG0</accession>
<evidence type="ECO:0000313" key="2">
    <source>
        <dbReference type="EMBL" id="GLZ77276.1"/>
    </source>
</evidence>
<evidence type="ECO:0000313" key="3">
    <source>
        <dbReference type="Proteomes" id="UP001165079"/>
    </source>
</evidence>
<comment type="caution">
    <text evidence="2">The sequence shown here is derived from an EMBL/GenBank/DDBJ whole genome shotgun (WGS) entry which is preliminary data.</text>
</comment>
<dbReference type="RefSeq" id="WP_285662405.1">
    <property type="nucleotide sequence ID" value="NZ_BSTX01000001.1"/>
</dbReference>
<dbReference type="AlphaFoldDB" id="A0A9W6SMG0"/>
<comment type="similarity">
    <text evidence="1">Belongs to the Rv0495c family.</text>
</comment>
<protein>
    <recommendedName>
        <fullName evidence="4">DUF3109 family protein</fullName>
    </recommendedName>
</protein>
<organism evidence="2 3">
    <name type="scientific">Actinorhabdospora filicis</name>
    <dbReference type="NCBI Taxonomy" id="1785913"/>
    <lineage>
        <taxon>Bacteria</taxon>
        <taxon>Bacillati</taxon>
        <taxon>Actinomycetota</taxon>
        <taxon>Actinomycetes</taxon>
        <taxon>Micromonosporales</taxon>
        <taxon>Micromonosporaceae</taxon>
        <taxon>Actinorhabdospora</taxon>
    </lineage>
</organism>
<evidence type="ECO:0008006" key="4">
    <source>
        <dbReference type="Google" id="ProtNLM"/>
    </source>
</evidence>
<evidence type="ECO:0000256" key="1">
    <source>
        <dbReference type="ARBA" id="ARBA00093770"/>
    </source>
</evidence>
<sequence>MTVADNPRQNEVALDFPREWIEFLDPEDSDVLIRADLTWLLSGWSCIFGAGCHGINAGRAVDGCCTHGAFFTDADDVRRVRKAARRLTPETWQHFQQTFREATAEDELDGENGEPEPALRTATVDGACVFHNRPGFAGGHGCALHAQAIRDGVHPLEYKPDVCWQLPIKRDYEKLRHADGTERQVVVISEFDRRGWGEGGHDLHWWCTSAPEAHASKVAVYESYAPELTELLGAAAYGRLAELCAARRKSGLIAVHPATARNAPNGI</sequence>
<dbReference type="InterPro" id="IPR021458">
    <property type="entry name" value="Rv0495c"/>
</dbReference>
<reference evidence="2" key="1">
    <citation type="submission" date="2023-03" db="EMBL/GenBank/DDBJ databases">
        <title>Actinorhabdospora filicis NBRC 111898.</title>
        <authorList>
            <person name="Ichikawa N."/>
            <person name="Sato H."/>
            <person name="Tonouchi N."/>
        </authorList>
    </citation>
    <scope>NUCLEOTIDE SEQUENCE</scope>
    <source>
        <strain evidence="2">NBRC 111898</strain>
    </source>
</reference>